<evidence type="ECO:0000256" key="1">
    <source>
        <dbReference type="ARBA" id="ARBA00004141"/>
    </source>
</evidence>
<protein>
    <submittedName>
        <fullName evidence="7">Uncharacterized protein</fullName>
    </submittedName>
</protein>
<proteinExistence type="predicted"/>
<organism evidence="7 8">
    <name type="scientific">Diatraea saccharalis</name>
    <name type="common">sugarcane borer</name>
    <dbReference type="NCBI Taxonomy" id="40085"/>
    <lineage>
        <taxon>Eukaryota</taxon>
        <taxon>Metazoa</taxon>
        <taxon>Ecdysozoa</taxon>
        <taxon>Arthropoda</taxon>
        <taxon>Hexapoda</taxon>
        <taxon>Insecta</taxon>
        <taxon>Pterygota</taxon>
        <taxon>Neoptera</taxon>
        <taxon>Endopterygota</taxon>
        <taxon>Lepidoptera</taxon>
        <taxon>Glossata</taxon>
        <taxon>Ditrysia</taxon>
        <taxon>Pyraloidea</taxon>
        <taxon>Crambidae</taxon>
        <taxon>Crambinae</taxon>
        <taxon>Diatraea</taxon>
    </lineage>
</organism>
<evidence type="ECO:0000313" key="8">
    <source>
        <dbReference type="Proteomes" id="UP001153714"/>
    </source>
</evidence>
<dbReference type="Proteomes" id="UP001153714">
    <property type="component" value="Chromosome 17"/>
</dbReference>
<dbReference type="OrthoDB" id="433512at2759"/>
<keyword evidence="4 6" id="KW-1133">Transmembrane helix</keyword>
<dbReference type="Gene3D" id="1.20.1250.20">
    <property type="entry name" value="MFS general substrate transporter like domains"/>
    <property type="match status" value="1"/>
</dbReference>
<keyword evidence="8" id="KW-1185">Reference proteome</keyword>
<dbReference type="InterPro" id="IPR036259">
    <property type="entry name" value="MFS_trans_sf"/>
</dbReference>
<keyword evidence="5 6" id="KW-0472">Membrane</keyword>
<evidence type="ECO:0000256" key="4">
    <source>
        <dbReference type="ARBA" id="ARBA00022989"/>
    </source>
</evidence>
<reference evidence="7" key="2">
    <citation type="submission" date="2022-10" db="EMBL/GenBank/DDBJ databases">
        <authorList>
            <consortium name="ENA_rothamsted_submissions"/>
            <consortium name="culmorum"/>
            <person name="King R."/>
        </authorList>
    </citation>
    <scope>NUCLEOTIDE SEQUENCE</scope>
</reference>
<dbReference type="EMBL" id="OU893348">
    <property type="protein sequence ID" value="CAG9787476.1"/>
    <property type="molecule type" value="Genomic_DNA"/>
</dbReference>
<dbReference type="PANTHER" id="PTHR23511">
    <property type="entry name" value="SYNAPTIC VESICLE GLYCOPROTEIN 2"/>
    <property type="match status" value="1"/>
</dbReference>
<dbReference type="GO" id="GO:0016020">
    <property type="term" value="C:membrane"/>
    <property type="evidence" value="ECO:0007669"/>
    <property type="project" value="UniProtKB-SubCell"/>
</dbReference>
<dbReference type="PANTHER" id="PTHR23511:SF35">
    <property type="entry name" value="MAJOR FACILITATOR SUPERFAMILY (MFS) PROFILE DOMAIN-CONTAINING PROTEIN"/>
    <property type="match status" value="1"/>
</dbReference>
<sequence length="257" mass="28708">MWCLQVKTLTLKDQPNKKLSLPRALYEQSAALFRPPLLWRTLQLFYIVGVVYITNNSFLVWLAHVMNLLRLALETSATGNICDLINHEMAFKASHSNTTVPHVCVGNIEENVVLALIGSQSIFAILNFVLSYLSHRRKAVLISILCLSSLSGTLLNLTPEPISSVFFFMIFTCTCLCMGILASFFVDLYPPSYRGMVACLSIMVGRGSTFVGINVVGNLLFHHCQLTFYMWTLLVLSSVVLAWFLPPDKVKLKPTAV</sequence>
<dbReference type="AlphaFoldDB" id="A0A9N9WCL0"/>
<feature type="transmembrane region" description="Helical" evidence="6">
    <location>
        <begin position="44"/>
        <end position="63"/>
    </location>
</feature>
<feature type="transmembrane region" description="Helical" evidence="6">
    <location>
        <begin position="226"/>
        <end position="245"/>
    </location>
</feature>
<keyword evidence="2" id="KW-0813">Transport</keyword>
<keyword evidence="3 6" id="KW-0812">Transmembrane</keyword>
<gene>
    <name evidence="7" type="ORF">DIATSA_LOCUS5350</name>
</gene>
<feature type="transmembrane region" description="Helical" evidence="6">
    <location>
        <begin position="165"/>
        <end position="186"/>
    </location>
</feature>
<evidence type="ECO:0000313" key="7">
    <source>
        <dbReference type="EMBL" id="CAG9787476.1"/>
    </source>
</evidence>
<evidence type="ECO:0000256" key="3">
    <source>
        <dbReference type="ARBA" id="ARBA00022692"/>
    </source>
</evidence>
<comment type="subcellular location">
    <subcellularLocation>
        <location evidence="1">Membrane</location>
        <topology evidence="1">Multi-pass membrane protein</topology>
    </subcellularLocation>
</comment>
<evidence type="ECO:0000256" key="2">
    <source>
        <dbReference type="ARBA" id="ARBA00022448"/>
    </source>
</evidence>
<reference evidence="7" key="1">
    <citation type="submission" date="2021-12" db="EMBL/GenBank/DDBJ databases">
        <authorList>
            <person name="King R."/>
        </authorList>
    </citation>
    <scope>NUCLEOTIDE SEQUENCE</scope>
</reference>
<feature type="transmembrane region" description="Helical" evidence="6">
    <location>
        <begin position="140"/>
        <end position="159"/>
    </location>
</feature>
<evidence type="ECO:0000256" key="6">
    <source>
        <dbReference type="SAM" id="Phobius"/>
    </source>
</evidence>
<accession>A0A9N9WCL0</accession>
<feature type="transmembrane region" description="Helical" evidence="6">
    <location>
        <begin position="112"/>
        <end position="133"/>
    </location>
</feature>
<name>A0A9N9WCL0_9NEOP</name>
<evidence type="ECO:0000256" key="5">
    <source>
        <dbReference type="ARBA" id="ARBA00023136"/>
    </source>
</evidence>
<feature type="transmembrane region" description="Helical" evidence="6">
    <location>
        <begin position="198"/>
        <end position="220"/>
    </location>
</feature>
<dbReference type="SUPFAM" id="SSF103473">
    <property type="entry name" value="MFS general substrate transporter"/>
    <property type="match status" value="1"/>
</dbReference>